<reference evidence="3" key="1">
    <citation type="submission" date="2022-07" db="EMBL/GenBank/DDBJ databases">
        <title>Phylogenomic reconstructions and comparative analyses of Kickxellomycotina fungi.</title>
        <authorList>
            <person name="Reynolds N.K."/>
            <person name="Stajich J.E."/>
            <person name="Barry K."/>
            <person name="Grigoriev I.V."/>
            <person name="Crous P."/>
            <person name="Smith M.E."/>
        </authorList>
    </citation>
    <scope>NUCLEOTIDE SEQUENCE</scope>
    <source>
        <strain evidence="3">NBRC 105413</strain>
    </source>
</reference>
<dbReference type="PROSITE" id="PS51462">
    <property type="entry name" value="NUDIX"/>
    <property type="match status" value="1"/>
</dbReference>
<dbReference type="InterPro" id="IPR015797">
    <property type="entry name" value="NUDIX_hydrolase-like_dom_sf"/>
</dbReference>
<protein>
    <recommendedName>
        <fullName evidence="2">Nudix hydrolase domain-containing protein</fullName>
    </recommendedName>
</protein>
<dbReference type="Proteomes" id="UP001145021">
    <property type="component" value="Unassembled WGS sequence"/>
</dbReference>
<name>A0A9W8CJ88_9FUNG</name>
<accession>A0A9W8CJ88</accession>
<evidence type="ECO:0000313" key="4">
    <source>
        <dbReference type="Proteomes" id="UP001145021"/>
    </source>
</evidence>
<dbReference type="CDD" id="cd02883">
    <property type="entry name" value="NUDIX_Hydrolase"/>
    <property type="match status" value="1"/>
</dbReference>
<dbReference type="InterPro" id="IPR000086">
    <property type="entry name" value="NUDIX_hydrolase_dom"/>
</dbReference>
<dbReference type="SUPFAM" id="SSF55811">
    <property type="entry name" value="Nudix"/>
    <property type="match status" value="1"/>
</dbReference>
<dbReference type="EMBL" id="JANBOH010000200">
    <property type="protein sequence ID" value="KAJ1644007.1"/>
    <property type="molecule type" value="Genomic_DNA"/>
</dbReference>
<dbReference type="AlphaFoldDB" id="A0A9W8CJ88"/>
<dbReference type="GO" id="GO:0016787">
    <property type="term" value="F:hydrolase activity"/>
    <property type="evidence" value="ECO:0007669"/>
    <property type="project" value="UniProtKB-KW"/>
</dbReference>
<sequence length="190" mass="21062">MTGSTFVSVACSDELLKLRATQTASDFIASCQADPVPHRVVIGAAIAGSDLKHPSVLIVQRSAEERSYPNEWEIPGGHVDSGETIIEAVQREVFEETALVVTEVVSEFEGFCYWSTKYEEDESNHNLDKLLSVCTAQINFCVRVNNVSDIKLNPIEHQKHAWCTSENIDQFKMTTEMKKVVSDALVALAK</sequence>
<gene>
    <name evidence="3" type="ORF">LPJ64_004274</name>
</gene>
<dbReference type="PANTHER" id="PTHR43736">
    <property type="entry name" value="ADP-RIBOSE PYROPHOSPHATASE"/>
    <property type="match status" value="1"/>
</dbReference>
<proteinExistence type="predicted"/>
<evidence type="ECO:0000256" key="1">
    <source>
        <dbReference type="ARBA" id="ARBA00022801"/>
    </source>
</evidence>
<evidence type="ECO:0000313" key="3">
    <source>
        <dbReference type="EMBL" id="KAJ1644007.1"/>
    </source>
</evidence>
<dbReference type="PRINTS" id="PR00502">
    <property type="entry name" value="NUDIXFAMILY"/>
</dbReference>
<evidence type="ECO:0000259" key="2">
    <source>
        <dbReference type="PROSITE" id="PS51462"/>
    </source>
</evidence>
<dbReference type="Pfam" id="PF00293">
    <property type="entry name" value="NUDIX"/>
    <property type="match status" value="1"/>
</dbReference>
<dbReference type="Gene3D" id="3.90.79.10">
    <property type="entry name" value="Nucleoside Triphosphate Pyrophosphohydrolase"/>
    <property type="match status" value="1"/>
</dbReference>
<organism evidence="3 4">
    <name type="scientific">Coemansia asiatica</name>
    <dbReference type="NCBI Taxonomy" id="1052880"/>
    <lineage>
        <taxon>Eukaryota</taxon>
        <taxon>Fungi</taxon>
        <taxon>Fungi incertae sedis</taxon>
        <taxon>Zoopagomycota</taxon>
        <taxon>Kickxellomycotina</taxon>
        <taxon>Kickxellomycetes</taxon>
        <taxon>Kickxellales</taxon>
        <taxon>Kickxellaceae</taxon>
        <taxon>Coemansia</taxon>
    </lineage>
</organism>
<keyword evidence="1" id="KW-0378">Hydrolase</keyword>
<dbReference type="InterPro" id="IPR020476">
    <property type="entry name" value="Nudix_hydrolase"/>
</dbReference>
<comment type="caution">
    <text evidence="3">The sequence shown here is derived from an EMBL/GenBank/DDBJ whole genome shotgun (WGS) entry which is preliminary data.</text>
</comment>
<keyword evidence="4" id="KW-1185">Reference proteome</keyword>
<feature type="domain" description="Nudix hydrolase" evidence="2">
    <location>
        <begin position="37"/>
        <end position="187"/>
    </location>
</feature>
<dbReference type="PANTHER" id="PTHR43736:SF1">
    <property type="entry name" value="DIHYDRONEOPTERIN TRIPHOSPHATE DIPHOSPHATASE"/>
    <property type="match status" value="1"/>
</dbReference>